<proteinExistence type="predicted"/>
<name>A0A5J4X9B5_9EUKA</name>
<feature type="transmembrane region" description="Helical" evidence="1">
    <location>
        <begin position="112"/>
        <end position="133"/>
    </location>
</feature>
<sequence>MKGFCATSLLCHIKVLNLITLGSLTKSYPLFYHVLCAVSMSLLCGGKCGIVIPGIFSSRMSFSSDSSALLYIRDIDLQLCLCYLFLFVVQGISGIREVCCYGYTGIGGINRLLMFLVVVVFCLGNSIVCIAAWSTC</sequence>
<feature type="transmembrane region" description="Helical" evidence="1">
    <location>
        <begin position="30"/>
        <end position="56"/>
    </location>
</feature>
<organism evidence="2 3">
    <name type="scientific">Streblomastix strix</name>
    <dbReference type="NCBI Taxonomy" id="222440"/>
    <lineage>
        <taxon>Eukaryota</taxon>
        <taxon>Metamonada</taxon>
        <taxon>Preaxostyla</taxon>
        <taxon>Oxymonadida</taxon>
        <taxon>Streblomastigidae</taxon>
        <taxon>Streblomastix</taxon>
    </lineage>
</organism>
<accession>A0A5J4X9B5</accession>
<dbReference type="Proteomes" id="UP000324800">
    <property type="component" value="Unassembled WGS sequence"/>
</dbReference>
<dbReference type="AlphaFoldDB" id="A0A5J4X9B5"/>
<evidence type="ECO:0000313" key="2">
    <source>
        <dbReference type="EMBL" id="KAA6403175.1"/>
    </source>
</evidence>
<comment type="caution">
    <text evidence="2">The sequence shown here is derived from an EMBL/GenBank/DDBJ whole genome shotgun (WGS) entry which is preliminary data.</text>
</comment>
<evidence type="ECO:0000313" key="3">
    <source>
        <dbReference type="Proteomes" id="UP000324800"/>
    </source>
</evidence>
<keyword evidence="1" id="KW-1133">Transmembrane helix</keyword>
<evidence type="ECO:0000256" key="1">
    <source>
        <dbReference type="SAM" id="Phobius"/>
    </source>
</evidence>
<dbReference type="EMBL" id="SNRW01000131">
    <property type="protein sequence ID" value="KAA6403175.1"/>
    <property type="molecule type" value="Genomic_DNA"/>
</dbReference>
<gene>
    <name evidence="2" type="ORF">EZS28_001301</name>
</gene>
<protein>
    <submittedName>
        <fullName evidence="2">Uncharacterized protein</fullName>
    </submittedName>
</protein>
<keyword evidence="1" id="KW-0812">Transmembrane</keyword>
<keyword evidence="1" id="KW-0472">Membrane</keyword>
<reference evidence="2 3" key="1">
    <citation type="submission" date="2019-03" db="EMBL/GenBank/DDBJ databases">
        <title>Single cell metagenomics reveals metabolic interactions within the superorganism composed of flagellate Streblomastix strix and complex community of Bacteroidetes bacteria on its surface.</title>
        <authorList>
            <person name="Treitli S.C."/>
            <person name="Kolisko M."/>
            <person name="Husnik F."/>
            <person name="Keeling P."/>
            <person name="Hampl V."/>
        </authorList>
    </citation>
    <scope>NUCLEOTIDE SEQUENCE [LARGE SCALE GENOMIC DNA]</scope>
    <source>
        <strain evidence="2">ST1C</strain>
    </source>
</reference>
<feature type="transmembrane region" description="Helical" evidence="1">
    <location>
        <begin position="68"/>
        <end position="92"/>
    </location>
</feature>